<keyword evidence="9" id="KW-1185">Reference proteome</keyword>
<gene>
    <name evidence="8" type="ORF">D1222_03785</name>
</gene>
<dbReference type="InterPro" id="IPR038987">
    <property type="entry name" value="MoeA-like"/>
</dbReference>
<dbReference type="SUPFAM" id="SSF63867">
    <property type="entry name" value="MoeA C-terminal domain-like"/>
    <property type="match status" value="1"/>
</dbReference>
<dbReference type="Proteomes" id="UP000265845">
    <property type="component" value="Unassembled WGS sequence"/>
</dbReference>
<dbReference type="CDD" id="cd00887">
    <property type="entry name" value="MoeA"/>
    <property type="match status" value="1"/>
</dbReference>
<comment type="pathway">
    <text evidence="2 6">Cofactor biosynthesis; molybdopterin biosynthesis.</text>
</comment>
<dbReference type="PANTHER" id="PTHR10192:SF5">
    <property type="entry name" value="GEPHYRIN"/>
    <property type="match status" value="1"/>
</dbReference>
<comment type="caution">
    <text evidence="8">The sequence shown here is derived from an EMBL/GenBank/DDBJ whole genome shotgun (WGS) entry which is preliminary data.</text>
</comment>
<dbReference type="InterPro" id="IPR001453">
    <property type="entry name" value="MoaB/Mog_dom"/>
</dbReference>
<dbReference type="InterPro" id="IPR005110">
    <property type="entry name" value="MoeA_linker/N"/>
</dbReference>
<evidence type="ECO:0000256" key="1">
    <source>
        <dbReference type="ARBA" id="ARBA00002901"/>
    </source>
</evidence>
<dbReference type="GO" id="GO:0046872">
    <property type="term" value="F:metal ion binding"/>
    <property type="evidence" value="ECO:0007669"/>
    <property type="project" value="UniProtKB-UniRule"/>
</dbReference>
<dbReference type="Pfam" id="PF03454">
    <property type="entry name" value="MoeA_C"/>
    <property type="match status" value="1"/>
</dbReference>
<dbReference type="UniPathway" id="UPA00344"/>
<keyword evidence="6 8" id="KW-0808">Transferase</keyword>
<dbReference type="RefSeq" id="WP_119452884.1">
    <property type="nucleotide sequence ID" value="NZ_QWGA01000003.1"/>
</dbReference>
<keyword evidence="6" id="KW-0460">Magnesium</keyword>
<organism evidence="8 9">
    <name type="scientific">Henriciella algicola</name>
    <dbReference type="NCBI Taxonomy" id="1608422"/>
    <lineage>
        <taxon>Bacteria</taxon>
        <taxon>Pseudomonadati</taxon>
        <taxon>Pseudomonadota</taxon>
        <taxon>Alphaproteobacteria</taxon>
        <taxon>Hyphomonadales</taxon>
        <taxon>Hyphomonadaceae</taxon>
        <taxon>Henriciella</taxon>
    </lineage>
</organism>
<dbReference type="Gene3D" id="2.170.190.11">
    <property type="entry name" value="Molybdopterin biosynthesis moea protein, domain 3"/>
    <property type="match status" value="1"/>
</dbReference>
<dbReference type="AlphaFoldDB" id="A0A399RJE5"/>
<evidence type="ECO:0000313" key="9">
    <source>
        <dbReference type="Proteomes" id="UP000265845"/>
    </source>
</evidence>
<keyword evidence="6" id="KW-0479">Metal-binding</keyword>
<sequence>MSGLISVADALDALAQNALPPRAETVAIEQAHGRQLAEAVTAHVSRPPADMSAMDGYAVRLEDVRKAGSRLSVIGEAPAGTPFEQTLGKGQAVRIFTGGEIPAGADHIVIQENSSRSGDEITCAEGYEAPQFIRKAGRDFLEGDTLLEAGAILGAGELGLLAAGNIAEVKVRRRPRVGILANGNELKPPGSELKRGEIVNSNPVALAELVRSWGAEPVDLGIAEDTLNAISERIESAEDIDIFLPVGGASVGDHDLMRPAFAAAGFEPVFEKIAVRPGKPTWFSTRGDTRVLGLPGNPASALVCAQLFLKPLITGQRHRLIKARLACDLKPNGPREHYMRAFAAFTDDGGLSVDPAPDQDSSLIKPFVTSAALLRRLPNAPEKKRGGLEDIILTSLPRL</sequence>
<dbReference type="Gene3D" id="2.40.340.10">
    <property type="entry name" value="MoeA, C-terminal, domain IV"/>
    <property type="match status" value="1"/>
</dbReference>
<dbReference type="Pfam" id="PF03453">
    <property type="entry name" value="MoeA_N"/>
    <property type="match status" value="1"/>
</dbReference>
<evidence type="ECO:0000256" key="4">
    <source>
        <dbReference type="ARBA" id="ARBA00023150"/>
    </source>
</evidence>
<dbReference type="EC" id="2.10.1.1" evidence="6"/>
<comment type="similarity">
    <text evidence="3 6">Belongs to the MoeA family.</text>
</comment>
<comment type="catalytic activity">
    <reaction evidence="5">
        <text>adenylyl-molybdopterin + molybdate = Mo-molybdopterin + AMP + H(+)</text>
        <dbReference type="Rhea" id="RHEA:35047"/>
        <dbReference type="ChEBI" id="CHEBI:15378"/>
        <dbReference type="ChEBI" id="CHEBI:36264"/>
        <dbReference type="ChEBI" id="CHEBI:62727"/>
        <dbReference type="ChEBI" id="CHEBI:71302"/>
        <dbReference type="ChEBI" id="CHEBI:456215"/>
        <dbReference type="EC" id="2.10.1.1"/>
    </reaction>
</comment>
<dbReference type="GO" id="GO:0005829">
    <property type="term" value="C:cytosol"/>
    <property type="evidence" value="ECO:0007669"/>
    <property type="project" value="TreeGrafter"/>
</dbReference>
<dbReference type="EMBL" id="QWGA01000003">
    <property type="protein sequence ID" value="RIJ31388.1"/>
    <property type="molecule type" value="Genomic_DNA"/>
</dbReference>
<reference evidence="8 9" key="1">
    <citation type="submission" date="2018-08" db="EMBL/GenBank/DDBJ databases">
        <title>Henriciella mobilis sp. nov., isolated from seawater.</title>
        <authorList>
            <person name="Cheng H."/>
            <person name="Wu Y.-H."/>
            <person name="Xu X.-W."/>
            <person name="Guo L.-L."/>
        </authorList>
    </citation>
    <scope>NUCLEOTIDE SEQUENCE [LARGE SCALE GENOMIC DNA]</scope>
    <source>
        <strain evidence="8 9">CCUG67844</strain>
    </source>
</reference>
<dbReference type="SMART" id="SM00852">
    <property type="entry name" value="MoCF_biosynth"/>
    <property type="match status" value="1"/>
</dbReference>
<dbReference type="SUPFAM" id="SSF53218">
    <property type="entry name" value="Molybdenum cofactor biosynthesis proteins"/>
    <property type="match status" value="1"/>
</dbReference>
<keyword evidence="6" id="KW-0500">Molybdenum</keyword>
<dbReference type="InterPro" id="IPR036688">
    <property type="entry name" value="MoeA_C_domain_IV_sf"/>
</dbReference>
<comment type="function">
    <text evidence="1 6">Catalyzes the insertion of molybdate into adenylated molybdopterin with the concomitant release of AMP.</text>
</comment>
<dbReference type="Pfam" id="PF00994">
    <property type="entry name" value="MoCF_biosynth"/>
    <property type="match status" value="1"/>
</dbReference>
<evidence type="ECO:0000256" key="6">
    <source>
        <dbReference type="RuleBase" id="RU365090"/>
    </source>
</evidence>
<evidence type="ECO:0000256" key="3">
    <source>
        <dbReference type="ARBA" id="ARBA00010763"/>
    </source>
</evidence>
<dbReference type="PANTHER" id="PTHR10192">
    <property type="entry name" value="MOLYBDOPTERIN BIOSYNTHESIS PROTEIN"/>
    <property type="match status" value="1"/>
</dbReference>
<dbReference type="NCBIfam" id="NF045515">
    <property type="entry name" value="Glp_gephyrin"/>
    <property type="match status" value="1"/>
</dbReference>
<dbReference type="SUPFAM" id="SSF63882">
    <property type="entry name" value="MoeA N-terminal region -like"/>
    <property type="match status" value="1"/>
</dbReference>
<evidence type="ECO:0000313" key="8">
    <source>
        <dbReference type="EMBL" id="RIJ31388.1"/>
    </source>
</evidence>
<dbReference type="GO" id="GO:0061599">
    <property type="term" value="F:molybdopterin molybdotransferase activity"/>
    <property type="evidence" value="ECO:0007669"/>
    <property type="project" value="UniProtKB-UniRule"/>
</dbReference>
<evidence type="ECO:0000256" key="5">
    <source>
        <dbReference type="ARBA" id="ARBA00047317"/>
    </source>
</evidence>
<dbReference type="Gene3D" id="3.40.980.10">
    <property type="entry name" value="MoaB/Mog-like domain"/>
    <property type="match status" value="1"/>
</dbReference>
<keyword evidence="4 6" id="KW-0501">Molybdenum cofactor biosynthesis</keyword>
<dbReference type="InterPro" id="IPR036135">
    <property type="entry name" value="MoeA_linker/N_sf"/>
</dbReference>
<evidence type="ECO:0000259" key="7">
    <source>
        <dbReference type="SMART" id="SM00852"/>
    </source>
</evidence>
<proteinExistence type="inferred from homology"/>
<evidence type="ECO:0000256" key="2">
    <source>
        <dbReference type="ARBA" id="ARBA00005046"/>
    </source>
</evidence>
<dbReference type="Gene3D" id="3.90.105.10">
    <property type="entry name" value="Molybdopterin biosynthesis moea protein, domain 2"/>
    <property type="match status" value="1"/>
</dbReference>
<protein>
    <recommendedName>
        <fullName evidence="6">Molybdopterin molybdenumtransferase</fullName>
        <ecNumber evidence="6">2.10.1.1</ecNumber>
    </recommendedName>
</protein>
<dbReference type="GO" id="GO:0006777">
    <property type="term" value="P:Mo-molybdopterin cofactor biosynthetic process"/>
    <property type="evidence" value="ECO:0007669"/>
    <property type="project" value="UniProtKB-UniRule"/>
</dbReference>
<feature type="domain" description="MoaB/Mog" evidence="7">
    <location>
        <begin position="178"/>
        <end position="315"/>
    </location>
</feature>
<name>A0A399RJE5_9PROT</name>
<accession>A0A399RJE5</accession>
<dbReference type="InterPro" id="IPR036425">
    <property type="entry name" value="MoaB/Mog-like_dom_sf"/>
</dbReference>
<dbReference type="OrthoDB" id="9804758at2"/>
<comment type="cofactor">
    <cofactor evidence="6">
        <name>Mg(2+)</name>
        <dbReference type="ChEBI" id="CHEBI:18420"/>
    </cofactor>
</comment>
<dbReference type="InterPro" id="IPR005111">
    <property type="entry name" value="MoeA_C_domain_IV"/>
</dbReference>